<protein>
    <submittedName>
        <fullName evidence="4">DUF11 domain-containing protein</fullName>
    </submittedName>
</protein>
<dbReference type="EMBL" id="JAEMWU010000002">
    <property type="protein sequence ID" value="MBN8206729.1"/>
    <property type="molecule type" value="Genomic_DNA"/>
</dbReference>
<reference evidence="4" key="1">
    <citation type="submission" date="2020-12" db="EMBL/GenBank/DDBJ databases">
        <title>PHA producing bacteria isolated from mangrove.</title>
        <authorList>
            <person name="Zheng W."/>
            <person name="Yu S."/>
            <person name="Huang Y."/>
        </authorList>
    </citation>
    <scope>NUCLEOTIDE SEQUENCE</scope>
    <source>
        <strain evidence="4">GN8-5</strain>
    </source>
</reference>
<dbReference type="GO" id="GO:0005975">
    <property type="term" value="P:carbohydrate metabolic process"/>
    <property type="evidence" value="ECO:0007669"/>
    <property type="project" value="UniProtKB-ARBA"/>
</dbReference>
<gene>
    <name evidence="4" type="ORF">JF543_12270</name>
</gene>
<feature type="compositionally biased region" description="Pro residues" evidence="1">
    <location>
        <begin position="778"/>
        <end position="797"/>
    </location>
</feature>
<dbReference type="PANTHER" id="PTHR34819">
    <property type="entry name" value="LARGE CYSTEINE-RICH PERIPLASMIC PROTEIN OMCB"/>
    <property type="match status" value="1"/>
</dbReference>
<dbReference type="PANTHER" id="PTHR34819:SF3">
    <property type="entry name" value="CELL SURFACE PROTEIN"/>
    <property type="match status" value="1"/>
</dbReference>
<dbReference type="Proteomes" id="UP000664385">
    <property type="component" value="Unassembled WGS sequence"/>
</dbReference>
<feature type="domain" description="DUF7927" evidence="3">
    <location>
        <begin position="636"/>
        <end position="772"/>
    </location>
</feature>
<evidence type="ECO:0000256" key="1">
    <source>
        <dbReference type="SAM" id="MobiDB-lite"/>
    </source>
</evidence>
<evidence type="ECO:0000313" key="5">
    <source>
        <dbReference type="Proteomes" id="UP000664385"/>
    </source>
</evidence>
<feature type="domain" description="DUF7927" evidence="3">
    <location>
        <begin position="368"/>
        <end position="490"/>
    </location>
</feature>
<proteinExistence type="predicted"/>
<feature type="region of interest" description="Disordered" evidence="1">
    <location>
        <begin position="741"/>
        <end position="806"/>
    </location>
</feature>
<sequence length="849" mass="88529">MTVAEAAGATCSALGLTGPAGVWVIEEIPVVGIDPVYLKPASYSQFDFDITVRDRANAEITGRVWSDTYMGYDKTQWSYNVDFWVVTEFGAVYSLELGRFVGGGWNIQADAFGIVDGDTCTSLYHSTVMTVNTAVYNDADISCGDKYWLFFEEPSADLPQTAPSALGDLWVMPDVVTPEVQNLMFTQDGDSALAGAFTYDLINFTGSYTLQIDADGDGSYDGPLDRKIALGGSGDETYVWDGLDGADNPIDPFSTVVNARVQIDRTDEFHIVLADVEGVNDGMVFTQIRGNAPGNAMLYWDDTQVDAATKTSLTSPIDGTAGVDSSTGAHGWSSNGGSNPWGNMVAVDNWTYSPVDINQTITLSQPRLELVKSSDASAETRVGDEVTYTVTATNTGSADYTGAKPAVVFDDLSGVLDDAEYNADAVADRSGAVSYAEPLLSWAGALAVGESVELTYTVTVMAGGDGAVRNVAWQPDDPQDAVTPACKENPDATSDEVCAVEEWDLPKLTVQKTADRTELPGIGERVEYEVVVTNAGPGDYTAANPATFVDDLTEVLDDATFDSGTVVVSAGTVSFRAPELSWAGALASGESATVTYAVTYTGEGDAVLENTVCVPASETLAGADACDLVTVPGAVLTQWKSVESSDSPAVAGSVLTYALHFHNAGSAAAAVDSIDALAHVLDDAEVTAEPVASAGLTAARTGETIAITGTVASGEVATVTYQVTVKADGQRGDDIAANFLMTDDPSAPPVAPATPECTPADTDQPNCTVTPIESTPVPGEPTPAPEEPEEPISPAPGDPGDSLATTGGALNPWMLSALVLVPLGAGLLLIAAARRRRAERAEDTAAHTV</sequence>
<organism evidence="4 5">
    <name type="scientific">Microbacterium esteraromaticum</name>
    <dbReference type="NCBI Taxonomy" id="57043"/>
    <lineage>
        <taxon>Bacteria</taxon>
        <taxon>Bacillati</taxon>
        <taxon>Actinomycetota</taxon>
        <taxon>Actinomycetes</taxon>
        <taxon>Micrococcales</taxon>
        <taxon>Microbacteriaceae</taxon>
        <taxon>Microbacterium</taxon>
    </lineage>
</organism>
<evidence type="ECO:0000313" key="4">
    <source>
        <dbReference type="EMBL" id="MBN8206729.1"/>
    </source>
</evidence>
<name>A0A939DXA0_9MICO</name>
<keyword evidence="2" id="KW-0812">Transmembrane</keyword>
<keyword evidence="2" id="KW-1133">Transmembrane helix</keyword>
<evidence type="ECO:0000256" key="2">
    <source>
        <dbReference type="SAM" id="Phobius"/>
    </source>
</evidence>
<feature type="compositionally biased region" description="Polar residues" evidence="1">
    <location>
        <begin position="761"/>
        <end position="773"/>
    </location>
</feature>
<accession>A0A939DXA0</accession>
<comment type="caution">
    <text evidence="4">The sequence shown here is derived from an EMBL/GenBank/DDBJ whole genome shotgun (WGS) entry which is preliminary data.</text>
</comment>
<dbReference type="InterPro" id="IPR047589">
    <property type="entry name" value="DUF11_rpt"/>
</dbReference>
<feature type="domain" description="DUF7927" evidence="3">
    <location>
        <begin position="508"/>
        <end position="619"/>
    </location>
</feature>
<dbReference type="Gene3D" id="2.60.40.10">
    <property type="entry name" value="Immunoglobulins"/>
    <property type="match status" value="1"/>
</dbReference>
<dbReference type="AlphaFoldDB" id="A0A939DXA0"/>
<dbReference type="InterPro" id="IPR051172">
    <property type="entry name" value="Chlamydia_OmcB"/>
</dbReference>
<dbReference type="InterPro" id="IPR057687">
    <property type="entry name" value="DUF7927"/>
</dbReference>
<feature type="transmembrane region" description="Helical" evidence="2">
    <location>
        <begin position="813"/>
        <end position="833"/>
    </location>
</feature>
<keyword evidence="2" id="KW-0472">Membrane</keyword>
<dbReference type="InterPro" id="IPR013783">
    <property type="entry name" value="Ig-like_fold"/>
</dbReference>
<dbReference type="Pfam" id="PF25549">
    <property type="entry name" value="DUF7927"/>
    <property type="match status" value="3"/>
</dbReference>
<dbReference type="NCBIfam" id="TIGR01451">
    <property type="entry name" value="B_ant_repeat"/>
    <property type="match status" value="1"/>
</dbReference>
<dbReference type="RefSeq" id="WP_206824537.1">
    <property type="nucleotide sequence ID" value="NZ_JAEMWU010000002.1"/>
</dbReference>
<evidence type="ECO:0000259" key="3">
    <source>
        <dbReference type="Pfam" id="PF25549"/>
    </source>
</evidence>